<dbReference type="InterPro" id="IPR005490">
    <property type="entry name" value="LD_TPept_cat_dom"/>
</dbReference>
<dbReference type="PANTHER" id="PTHR30582:SF2">
    <property type="entry name" value="L,D-TRANSPEPTIDASE YCIB-RELATED"/>
    <property type="match status" value="1"/>
</dbReference>
<comment type="caution">
    <text evidence="9">The sequence shown here is derived from an EMBL/GenBank/DDBJ whole genome shotgun (WGS) entry which is preliminary data.</text>
</comment>
<dbReference type="CDD" id="cd16913">
    <property type="entry name" value="YkuD_like"/>
    <property type="match status" value="1"/>
</dbReference>
<dbReference type="RefSeq" id="WP_398284427.1">
    <property type="nucleotide sequence ID" value="NZ_JBITLV010000010.1"/>
</dbReference>
<dbReference type="Pfam" id="PF17964">
    <property type="entry name" value="Big_10"/>
    <property type="match status" value="1"/>
</dbReference>
<evidence type="ECO:0000256" key="5">
    <source>
        <dbReference type="ARBA" id="ARBA00023315"/>
    </source>
</evidence>
<evidence type="ECO:0000256" key="3">
    <source>
        <dbReference type="ARBA" id="ARBA00022960"/>
    </source>
</evidence>
<evidence type="ECO:0000259" key="8">
    <source>
        <dbReference type="PROSITE" id="PS52029"/>
    </source>
</evidence>
<evidence type="ECO:0000313" key="10">
    <source>
        <dbReference type="Proteomes" id="UP001612915"/>
    </source>
</evidence>
<keyword evidence="6 7" id="KW-0961">Cell wall biogenesis/degradation</keyword>
<dbReference type="PANTHER" id="PTHR30582">
    <property type="entry name" value="L,D-TRANSPEPTIDASE"/>
    <property type="match status" value="1"/>
</dbReference>
<dbReference type="SUPFAM" id="SSF141523">
    <property type="entry name" value="L,D-transpeptidase catalytic domain-like"/>
    <property type="match status" value="1"/>
</dbReference>
<evidence type="ECO:0000313" key="9">
    <source>
        <dbReference type="EMBL" id="MFI7589826.1"/>
    </source>
</evidence>
<dbReference type="CDD" id="cd13432">
    <property type="entry name" value="LDT_IgD_like_2"/>
    <property type="match status" value="1"/>
</dbReference>
<proteinExistence type="predicted"/>
<keyword evidence="5" id="KW-0012">Acyltransferase</keyword>
<accession>A0ABW8ATV6</accession>
<evidence type="ECO:0000256" key="7">
    <source>
        <dbReference type="PROSITE-ProRule" id="PRU01373"/>
    </source>
</evidence>
<gene>
    <name evidence="9" type="ORF">ACIB24_22375</name>
</gene>
<dbReference type="InterPro" id="IPR038063">
    <property type="entry name" value="Transpep_catalytic_dom"/>
</dbReference>
<evidence type="ECO:0000256" key="2">
    <source>
        <dbReference type="ARBA" id="ARBA00022679"/>
    </source>
</evidence>
<dbReference type="Proteomes" id="UP001612915">
    <property type="component" value="Unassembled WGS sequence"/>
</dbReference>
<keyword evidence="3 7" id="KW-0133">Cell shape</keyword>
<feature type="domain" description="L,D-TPase catalytic" evidence="8">
    <location>
        <begin position="233"/>
        <end position="359"/>
    </location>
</feature>
<dbReference type="InterPro" id="IPR050979">
    <property type="entry name" value="LD-transpeptidase"/>
</dbReference>
<evidence type="ECO:0000256" key="4">
    <source>
        <dbReference type="ARBA" id="ARBA00022984"/>
    </source>
</evidence>
<evidence type="ECO:0000256" key="6">
    <source>
        <dbReference type="ARBA" id="ARBA00023316"/>
    </source>
</evidence>
<reference evidence="9 10" key="1">
    <citation type="submission" date="2024-10" db="EMBL/GenBank/DDBJ databases">
        <title>The Natural Products Discovery Center: Release of the First 8490 Sequenced Strains for Exploring Actinobacteria Biosynthetic Diversity.</title>
        <authorList>
            <person name="Kalkreuter E."/>
            <person name="Kautsar S.A."/>
            <person name="Yang D."/>
            <person name="Bader C.D."/>
            <person name="Teijaro C.N."/>
            <person name="Fluegel L."/>
            <person name="Davis C.M."/>
            <person name="Simpson J.R."/>
            <person name="Lauterbach L."/>
            <person name="Steele A.D."/>
            <person name="Gui C."/>
            <person name="Meng S."/>
            <person name="Li G."/>
            <person name="Viehrig K."/>
            <person name="Ye F."/>
            <person name="Su P."/>
            <person name="Kiefer A.F."/>
            <person name="Nichols A."/>
            <person name="Cepeda A.J."/>
            <person name="Yan W."/>
            <person name="Fan B."/>
            <person name="Jiang Y."/>
            <person name="Adhikari A."/>
            <person name="Zheng C.-J."/>
            <person name="Schuster L."/>
            <person name="Cowan T.M."/>
            <person name="Smanski M.J."/>
            <person name="Chevrette M.G."/>
            <person name="De Carvalho L.P.S."/>
            <person name="Shen B."/>
        </authorList>
    </citation>
    <scope>NUCLEOTIDE SEQUENCE [LARGE SCALE GENOMIC DNA]</scope>
    <source>
        <strain evidence="9 10">NPDC049639</strain>
    </source>
</reference>
<dbReference type="Gene3D" id="2.60.40.3710">
    <property type="match status" value="1"/>
</dbReference>
<keyword evidence="10" id="KW-1185">Reference proteome</keyword>
<dbReference type="Gene3D" id="2.60.40.3780">
    <property type="match status" value="1"/>
</dbReference>
<comment type="pathway">
    <text evidence="1 7">Cell wall biogenesis; peptidoglycan biosynthesis.</text>
</comment>
<keyword evidence="2" id="KW-0808">Transferase</keyword>
<protein>
    <submittedName>
        <fullName evidence="9">Ig-like domain-containing protein</fullName>
    </submittedName>
</protein>
<dbReference type="Gene3D" id="2.40.440.10">
    <property type="entry name" value="L,D-transpeptidase catalytic domain-like"/>
    <property type="match status" value="1"/>
</dbReference>
<keyword evidence="4 7" id="KW-0573">Peptidoglycan synthesis</keyword>
<dbReference type="PROSITE" id="PS52029">
    <property type="entry name" value="LD_TPASE"/>
    <property type="match status" value="1"/>
</dbReference>
<evidence type="ECO:0000256" key="1">
    <source>
        <dbReference type="ARBA" id="ARBA00004752"/>
    </source>
</evidence>
<feature type="active site" description="Nucleophile" evidence="7">
    <location>
        <position position="335"/>
    </location>
</feature>
<feature type="active site" description="Proton donor/acceptor" evidence="7">
    <location>
        <position position="318"/>
    </location>
</feature>
<dbReference type="Pfam" id="PF03734">
    <property type="entry name" value="YkuD"/>
    <property type="match status" value="1"/>
</dbReference>
<dbReference type="InterPro" id="IPR041280">
    <property type="entry name" value="Big_10"/>
</dbReference>
<organism evidence="9 10">
    <name type="scientific">Spongisporangium articulatum</name>
    <dbReference type="NCBI Taxonomy" id="3362603"/>
    <lineage>
        <taxon>Bacteria</taxon>
        <taxon>Bacillati</taxon>
        <taxon>Actinomycetota</taxon>
        <taxon>Actinomycetes</taxon>
        <taxon>Kineosporiales</taxon>
        <taxon>Kineosporiaceae</taxon>
        <taxon>Spongisporangium</taxon>
    </lineage>
</organism>
<sequence length="393" mass="42127">MITAAALSAVFLAGCNDSGPTGGGGAAASPSPTNPTVSLSKEKVSYLDPVKLVVANGTFQSVQVLTADGEQQLEGSVSADKTSWVSEEAPRPASAYSVVTQVTGATGGAAQTKTLDFTVQKVPDAKKVSFTVTPDDGTTVGIGQPIDVRFLVPITNKAGIERAMSVTTKTPSGEAVQGSWSWLNDQEVHWRPKEFWTPGTKVTLDMKIAGVKAGNGRYGRKDYSETFTIGASHVTRYDAKKLQVKVYRDGKLKDTWPSGSGRPGLETYSGTYVVLNKSKVINMDSCSARITCDKKDPDYYSEKEYWATRITASGTFLHAADWDPQLGKANVSHGCIHLSGTDAEDFYNHAVPGDVVIVTNTGRGPQERIATQDPGLYDWNLSWSKWTKGSALK</sequence>
<name>A0ABW8ATV6_9ACTN</name>
<dbReference type="EMBL" id="JBITLV010000010">
    <property type="protein sequence ID" value="MFI7589826.1"/>
    <property type="molecule type" value="Genomic_DNA"/>
</dbReference>